<dbReference type="PROSITE" id="PS50878">
    <property type="entry name" value="RT_POL"/>
    <property type="match status" value="1"/>
</dbReference>
<evidence type="ECO:0000313" key="3">
    <source>
        <dbReference type="Proteomes" id="UP000683360"/>
    </source>
</evidence>
<dbReference type="OrthoDB" id="6147158at2759"/>
<dbReference type="SUPFAM" id="SSF56672">
    <property type="entry name" value="DNA/RNA polymerases"/>
    <property type="match status" value="1"/>
</dbReference>
<gene>
    <name evidence="2" type="ORF">MEDL_55116</name>
</gene>
<dbReference type="Proteomes" id="UP000683360">
    <property type="component" value="Unassembled WGS sequence"/>
</dbReference>
<protein>
    <recommendedName>
        <fullName evidence="1">Reverse transcriptase domain-containing protein</fullName>
    </recommendedName>
</protein>
<organism evidence="2 3">
    <name type="scientific">Mytilus edulis</name>
    <name type="common">Blue mussel</name>
    <dbReference type="NCBI Taxonomy" id="6550"/>
    <lineage>
        <taxon>Eukaryota</taxon>
        <taxon>Metazoa</taxon>
        <taxon>Spiralia</taxon>
        <taxon>Lophotrochozoa</taxon>
        <taxon>Mollusca</taxon>
        <taxon>Bivalvia</taxon>
        <taxon>Autobranchia</taxon>
        <taxon>Pteriomorphia</taxon>
        <taxon>Mytilida</taxon>
        <taxon>Mytiloidea</taxon>
        <taxon>Mytilidae</taxon>
        <taxon>Mytilinae</taxon>
        <taxon>Mytilus</taxon>
    </lineage>
</organism>
<keyword evidence="3" id="KW-1185">Reference proteome</keyword>
<dbReference type="CDD" id="cd01650">
    <property type="entry name" value="RT_nLTR_like"/>
    <property type="match status" value="1"/>
</dbReference>
<dbReference type="InterPro" id="IPR043128">
    <property type="entry name" value="Rev_trsase/Diguanyl_cyclase"/>
</dbReference>
<reference evidence="2" key="1">
    <citation type="submission" date="2021-03" db="EMBL/GenBank/DDBJ databases">
        <authorList>
            <person name="Bekaert M."/>
        </authorList>
    </citation>
    <scope>NUCLEOTIDE SEQUENCE</scope>
</reference>
<evidence type="ECO:0000259" key="1">
    <source>
        <dbReference type="PROSITE" id="PS50878"/>
    </source>
</evidence>
<comment type="caution">
    <text evidence="2">The sequence shown here is derived from an EMBL/GenBank/DDBJ whole genome shotgun (WGS) entry which is preliminary data.</text>
</comment>
<accession>A0A8S3UB32</accession>
<dbReference type="EMBL" id="CAJPWZ010002689">
    <property type="protein sequence ID" value="CAG2243004.1"/>
    <property type="molecule type" value="Genomic_DNA"/>
</dbReference>
<name>A0A8S3UB32_MYTED</name>
<dbReference type="InterPro" id="IPR000477">
    <property type="entry name" value="RT_dom"/>
</dbReference>
<dbReference type="Gene3D" id="3.30.70.270">
    <property type="match status" value="1"/>
</dbReference>
<dbReference type="PANTHER" id="PTHR47027">
    <property type="entry name" value="REVERSE TRANSCRIPTASE DOMAIN-CONTAINING PROTEIN"/>
    <property type="match status" value="1"/>
</dbReference>
<dbReference type="AlphaFoldDB" id="A0A8S3UB32"/>
<dbReference type="PANTHER" id="PTHR47027:SF20">
    <property type="entry name" value="REVERSE TRANSCRIPTASE-LIKE PROTEIN WITH RNA-DIRECTED DNA POLYMERASE DOMAIN"/>
    <property type="match status" value="1"/>
</dbReference>
<feature type="domain" description="Reverse transcriptase" evidence="1">
    <location>
        <begin position="380"/>
        <end position="656"/>
    </location>
</feature>
<sequence length="721" mass="82524">MELSLQEDILQNNEDRSSDEIKVEGEILTWDTLWFEVCSSGEQIKDNKETMNICSETDSSDQVICSTEIKKDDASLSIQNKNDDQNIEEITAVTTKGTSIDIPDVDLFSEAKITTEKPKVIEKQTITTKSQHLGETNQENQKDTSQNCPCNEFTDCTTCTTETSTTLIKHVKKKPQIIEIQTNTTDSQHLEERDIENQLTDEQFNKMHSTTKSKSNSENIEDSQIQQTFRLMKDQFNNLNSVTRHNIESGQSDDHDDSENVTLSVINSESNCQLKFNFQIHELSHQTERRYSNKDCQNSDKNVEGIVMNYQAIDSQSRNNDTNILEDNFTCSECGTVFIEETKQALRSVKLGKAVGIDNLPNEILRNDNLTNVLHELYNTCFCNGIVPDVWCQNIIQPLLKKGKDYRDPLSYRCISLMSTVAKVFSHILNKRLVKYIEENDLLSEEQNGFRKLRSCLDHIFTLCTILRNRKTMNMDTYLCFIDFSKAFDSVNHTLLWNKLLSNGIHGNFYRTIRNMYSKLQSVVRISRNTLTDWFSVDAGVRQGDNLAPTLFALFINSLIPEINNLHKGINIGDDMVSCLLYADDLVIMSDSADGLQSQLDSLHKWTNDHLMTVNYDKSKVMHIRKTTVNQCGHTFMFGDKALELTSKYRYLGLVICEHTDFTTTTHELLTAGSRALGSLLLKYYTMGNMDYDTYTKIYDSTVLPILEYASTVWGFKKYNP</sequence>
<proteinExistence type="predicted"/>
<evidence type="ECO:0000313" key="2">
    <source>
        <dbReference type="EMBL" id="CAG2243004.1"/>
    </source>
</evidence>
<dbReference type="InterPro" id="IPR043502">
    <property type="entry name" value="DNA/RNA_pol_sf"/>
</dbReference>
<dbReference type="Pfam" id="PF00078">
    <property type="entry name" value="RVT_1"/>
    <property type="match status" value="1"/>
</dbReference>